<sequence>MVSLKLSAWLCMAACISIVSPVPIRHEKRQADAVPRVELGYETHLGTFNNVGNYYMFNNIPYAEQPVAGLRFDEPVAIRGTNNRTNNGTSYDIICPQAFPQWVIDSLAAQKGVDSETMATVLRTIPGQNEGCLYLDVYVPPEVFHQGESAKVPVLVWVHGGGFTFGSKNMYGDPAGLISRSRQYGEPGIIVVSINYRLGLFGWLGGDILGNLGLLDQKKALVWVQQHIGRFGGDATRVTLMGESAGAAGIVHHITAFKREKDEYPLFHGAILLSPAWQFNHDVVASYVKTAATASDVLGIDVKDRDDLFKVAFESLNTINQAIVGSAPMGTFGYGPAPDGVYVQDHPQVALHYGHMDPRLKLLISHTSNESIPFIPPPSALATDDDVREYVSRTLPQAPAAALGELLTSDRLYPDAAHASPDAAYPWTTPYGRAARLASDLSFACTTRYLARAAGNGSYNYLFAYPPGWHAGDVPYVFYNGNDDDNDDNNGFPVVDAALAHELQDYIVAFARTGNPNGAYTTDVEFPVYGAEARILELTEDGFREGVDDLKGDRCDWIQSALIDGRL</sequence>
<keyword evidence="2" id="KW-1185">Reference proteome</keyword>
<comment type="caution">
    <text evidence="1">The sequence shown here is derived from an EMBL/GenBank/DDBJ whole genome shotgun (WGS) entry which is preliminary data.</text>
</comment>
<gene>
    <name evidence="1" type="ORF">F4820DRAFT_470771</name>
</gene>
<evidence type="ECO:0000313" key="2">
    <source>
        <dbReference type="Proteomes" id="UP001497700"/>
    </source>
</evidence>
<organism evidence="1 2">
    <name type="scientific">Hypoxylon rubiginosum</name>
    <dbReference type="NCBI Taxonomy" id="110542"/>
    <lineage>
        <taxon>Eukaryota</taxon>
        <taxon>Fungi</taxon>
        <taxon>Dikarya</taxon>
        <taxon>Ascomycota</taxon>
        <taxon>Pezizomycotina</taxon>
        <taxon>Sordariomycetes</taxon>
        <taxon>Xylariomycetidae</taxon>
        <taxon>Xylariales</taxon>
        <taxon>Hypoxylaceae</taxon>
        <taxon>Hypoxylon</taxon>
    </lineage>
</organism>
<reference evidence="1 2" key="1">
    <citation type="journal article" date="2022" name="New Phytol.">
        <title>Ecological generalism drives hyperdiversity of secondary metabolite gene clusters in xylarialean endophytes.</title>
        <authorList>
            <person name="Franco M.E.E."/>
            <person name="Wisecaver J.H."/>
            <person name="Arnold A.E."/>
            <person name="Ju Y.M."/>
            <person name="Slot J.C."/>
            <person name="Ahrendt S."/>
            <person name="Moore L.P."/>
            <person name="Eastman K.E."/>
            <person name="Scott K."/>
            <person name="Konkel Z."/>
            <person name="Mondo S.J."/>
            <person name="Kuo A."/>
            <person name="Hayes R.D."/>
            <person name="Haridas S."/>
            <person name="Andreopoulos B."/>
            <person name="Riley R."/>
            <person name="LaButti K."/>
            <person name="Pangilinan J."/>
            <person name="Lipzen A."/>
            <person name="Amirebrahimi M."/>
            <person name="Yan J."/>
            <person name="Adam C."/>
            <person name="Keymanesh K."/>
            <person name="Ng V."/>
            <person name="Louie K."/>
            <person name="Northen T."/>
            <person name="Drula E."/>
            <person name="Henrissat B."/>
            <person name="Hsieh H.M."/>
            <person name="Youens-Clark K."/>
            <person name="Lutzoni F."/>
            <person name="Miadlikowska J."/>
            <person name="Eastwood D.C."/>
            <person name="Hamelin R.C."/>
            <person name="Grigoriev I.V."/>
            <person name="U'Ren J.M."/>
        </authorList>
    </citation>
    <scope>NUCLEOTIDE SEQUENCE [LARGE SCALE GENOMIC DNA]</scope>
    <source>
        <strain evidence="1 2">CBS 119005</strain>
    </source>
</reference>
<protein>
    <submittedName>
        <fullName evidence="1">Alpha/beta-hydrolase</fullName>
    </submittedName>
</protein>
<dbReference type="EMBL" id="MU393427">
    <property type="protein sequence ID" value="KAI4869914.1"/>
    <property type="molecule type" value="Genomic_DNA"/>
</dbReference>
<proteinExistence type="predicted"/>
<accession>A0ACB9ZEL1</accession>
<evidence type="ECO:0000313" key="1">
    <source>
        <dbReference type="EMBL" id="KAI4869914.1"/>
    </source>
</evidence>
<name>A0ACB9ZEL1_9PEZI</name>
<dbReference type="Proteomes" id="UP001497700">
    <property type="component" value="Unassembled WGS sequence"/>
</dbReference>